<evidence type="ECO:0000259" key="8">
    <source>
        <dbReference type="Pfam" id="PF01545"/>
    </source>
</evidence>
<evidence type="ECO:0000256" key="6">
    <source>
        <dbReference type="SAM" id="MobiDB-lite"/>
    </source>
</evidence>
<dbReference type="RefSeq" id="WP_188664460.1">
    <property type="nucleotide sequence ID" value="NZ_BMJI01000001.1"/>
</dbReference>
<proteinExistence type="predicted"/>
<feature type="transmembrane region" description="Helical" evidence="7">
    <location>
        <begin position="106"/>
        <end position="130"/>
    </location>
</feature>
<gene>
    <name evidence="9" type="ORF">GCM10011512_00060</name>
</gene>
<feature type="transmembrane region" description="Helical" evidence="7">
    <location>
        <begin position="190"/>
        <end position="212"/>
    </location>
</feature>
<evidence type="ECO:0000256" key="5">
    <source>
        <dbReference type="ARBA" id="ARBA00023136"/>
    </source>
</evidence>
<evidence type="ECO:0000256" key="3">
    <source>
        <dbReference type="ARBA" id="ARBA00022692"/>
    </source>
</evidence>
<reference evidence="10" key="1">
    <citation type="journal article" date="2019" name="Int. J. Syst. Evol. Microbiol.">
        <title>The Global Catalogue of Microorganisms (GCM) 10K type strain sequencing project: providing services to taxonomists for standard genome sequencing and annotation.</title>
        <authorList>
            <consortium name="The Broad Institute Genomics Platform"/>
            <consortium name="The Broad Institute Genome Sequencing Center for Infectious Disease"/>
            <person name="Wu L."/>
            <person name="Ma J."/>
        </authorList>
    </citation>
    <scope>NUCLEOTIDE SEQUENCE [LARGE SCALE GENOMIC DNA]</scope>
    <source>
        <strain evidence="10">CGMCC 1.15480</strain>
    </source>
</reference>
<keyword evidence="5 7" id="KW-0472">Membrane</keyword>
<dbReference type="NCBIfam" id="TIGR01297">
    <property type="entry name" value="CDF"/>
    <property type="match status" value="1"/>
</dbReference>
<evidence type="ECO:0000313" key="9">
    <source>
        <dbReference type="EMBL" id="GGC77511.1"/>
    </source>
</evidence>
<evidence type="ECO:0000256" key="7">
    <source>
        <dbReference type="SAM" id="Phobius"/>
    </source>
</evidence>
<dbReference type="InterPro" id="IPR058533">
    <property type="entry name" value="Cation_efflux_TM"/>
</dbReference>
<protein>
    <submittedName>
        <fullName evidence="9">Cation diffusion facilitator transporter</fullName>
    </submittedName>
</protein>
<dbReference type="Proteomes" id="UP000597761">
    <property type="component" value="Unassembled WGS sequence"/>
</dbReference>
<evidence type="ECO:0000256" key="2">
    <source>
        <dbReference type="ARBA" id="ARBA00022448"/>
    </source>
</evidence>
<feature type="domain" description="Cation efflux protein transmembrane" evidence="8">
    <location>
        <begin position="40"/>
        <end position="246"/>
    </location>
</feature>
<dbReference type="PANTHER" id="PTHR13414:SF9">
    <property type="entry name" value="PROTON-COUPLED ZINC ANTIPORTER SLC30A9, MITOCHONDRIAL"/>
    <property type="match status" value="1"/>
</dbReference>
<name>A0ABQ1NHU1_9MICC</name>
<comment type="caution">
    <text evidence="9">The sequence shown here is derived from an EMBL/GenBank/DDBJ whole genome shotgun (WGS) entry which is preliminary data.</text>
</comment>
<feature type="region of interest" description="Disordered" evidence="6">
    <location>
        <begin position="1"/>
        <end position="31"/>
    </location>
</feature>
<evidence type="ECO:0000256" key="1">
    <source>
        <dbReference type="ARBA" id="ARBA00004141"/>
    </source>
</evidence>
<accession>A0ABQ1NHU1</accession>
<evidence type="ECO:0000256" key="4">
    <source>
        <dbReference type="ARBA" id="ARBA00022989"/>
    </source>
</evidence>
<keyword evidence="3 7" id="KW-0812">Transmembrane</keyword>
<evidence type="ECO:0000313" key="10">
    <source>
        <dbReference type="Proteomes" id="UP000597761"/>
    </source>
</evidence>
<organism evidence="9 10">
    <name type="scientific">Tersicoccus solisilvae</name>
    <dbReference type="NCBI Taxonomy" id="1882339"/>
    <lineage>
        <taxon>Bacteria</taxon>
        <taxon>Bacillati</taxon>
        <taxon>Actinomycetota</taxon>
        <taxon>Actinomycetes</taxon>
        <taxon>Micrococcales</taxon>
        <taxon>Micrococcaceae</taxon>
        <taxon>Tersicoccus</taxon>
    </lineage>
</organism>
<dbReference type="EMBL" id="BMJI01000001">
    <property type="protein sequence ID" value="GGC77511.1"/>
    <property type="molecule type" value="Genomic_DNA"/>
</dbReference>
<dbReference type="InterPro" id="IPR002524">
    <property type="entry name" value="Cation_efflux"/>
</dbReference>
<feature type="transmembrane region" description="Helical" evidence="7">
    <location>
        <begin position="142"/>
        <end position="161"/>
    </location>
</feature>
<dbReference type="PANTHER" id="PTHR13414">
    <property type="entry name" value="HUEL-CATION TRANSPORTER"/>
    <property type="match status" value="1"/>
</dbReference>
<keyword evidence="10" id="KW-1185">Reference proteome</keyword>
<dbReference type="InterPro" id="IPR027469">
    <property type="entry name" value="Cation_efflux_TMD_sf"/>
</dbReference>
<dbReference type="InterPro" id="IPR040177">
    <property type="entry name" value="SLC30A9"/>
</dbReference>
<dbReference type="SUPFAM" id="SSF161111">
    <property type="entry name" value="Cation efflux protein transmembrane domain-like"/>
    <property type="match status" value="1"/>
</dbReference>
<feature type="transmembrane region" description="Helical" evidence="7">
    <location>
        <begin position="37"/>
        <end position="60"/>
    </location>
</feature>
<keyword evidence="2" id="KW-0813">Transport</keyword>
<sequence>MAHSRAERSVSAAVRDTGSSPRTPREGGGKPEHGGSLFTVLIAFAANVLIAIAKSVAAVLTGSASMVAEAAHSWADSGNEVFLLIAERKAGKKPDPSHPLGFGRDAYVWSMFAAFGLFSAGAVVSIWHGIQSLAEEGEQTDPLVAYLVLAIAFVLEGVSFFQATRQTRGQAASLGLHPLRFITRTSDPTLRAVFIEDGGALIGILLAGAGILLHQLTGSAVYDAFGSIAVGLVLAVMAIFLIARNREFLVGQPLGNPQRDVVLRGLLEDEEVERVTYLHLEFVGPGRIFLVAAVDLAGDRTESEVAERLRAVEARLESQDRITEAVLTLATRDERPLVPESPATSP</sequence>
<dbReference type="Pfam" id="PF01545">
    <property type="entry name" value="Cation_efflux"/>
    <property type="match status" value="1"/>
</dbReference>
<dbReference type="Gene3D" id="1.20.1510.10">
    <property type="entry name" value="Cation efflux protein transmembrane domain"/>
    <property type="match status" value="1"/>
</dbReference>
<keyword evidence="4 7" id="KW-1133">Transmembrane helix</keyword>
<comment type="subcellular location">
    <subcellularLocation>
        <location evidence="1">Membrane</location>
        <topology evidence="1">Multi-pass membrane protein</topology>
    </subcellularLocation>
</comment>
<feature type="transmembrane region" description="Helical" evidence="7">
    <location>
        <begin position="224"/>
        <end position="243"/>
    </location>
</feature>